<dbReference type="GO" id="GO:0016020">
    <property type="term" value="C:membrane"/>
    <property type="evidence" value="ECO:0007669"/>
    <property type="project" value="UniProtKB-SubCell"/>
</dbReference>
<keyword evidence="4" id="KW-1133">Transmembrane helix</keyword>
<dbReference type="OrthoDB" id="5667at2759"/>
<name>A0A2J6R742_HYAVF</name>
<feature type="transmembrane region" description="Helical" evidence="4">
    <location>
        <begin position="369"/>
        <end position="390"/>
    </location>
</feature>
<proteinExistence type="inferred from homology"/>
<feature type="transmembrane region" description="Helical" evidence="4">
    <location>
        <begin position="134"/>
        <end position="155"/>
    </location>
</feature>
<feature type="transmembrane region" description="Helical" evidence="4">
    <location>
        <begin position="167"/>
        <end position="187"/>
    </location>
</feature>
<evidence type="ECO:0000256" key="1">
    <source>
        <dbReference type="ARBA" id="ARBA00004141"/>
    </source>
</evidence>
<evidence type="ECO:0000256" key="4">
    <source>
        <dbReference type="SAM" id="Phobius"/>
    </source>
</evidence>
<dbReference type="Gene3D" id="1.20.1250.20">
    <property type="entry name" value="MFS general substrate transporter like domains"/>
    <property type="match status" value="2"/>
</dbReference>
<comment type="similarity">
    <text evidence="2">Belongs to the major facilitator superfamily. Monocarboxylate porter (TC 2.A.1.13) family.</text>
</comment>
<evidence type="ECO:0000256" key="3">
    <source>
        <dbReference type="SAM" id="MobiDB-lite"/>
    </source>
</evidence>
<protein>
    <submittedName>
        <fullName evidence="5">Putative MFS transporter</fullName>
    </submittedName>
</protein>
<keyword evidence="4" id="KW-0472">Membrane</keyword>
<dbReference type="AlphaFoldDB" id="A0A2J6R742"/>
<dbReference type="PANTHER" id="PTHR11360">
    <property type="entry name" value="MONOCARBOXYLATE TRANSPORTER"/>
    <property type="match status" value="1"/>
</dbReference>
<evidence type="ECO:0000313" key="5">
    <source>
        <dbReference type="EMBL" id="PMD34335.1"/>
    </source>
</evidence>
<accession>A0A2J6R742</accession>
<dbReference type="PANTHER" id="PTHR11360:SF177">
    <property type="entry name" value="RIBOFLAVIN TRANSPORTER MCH5"/>
    <property type="match status" value="1"/>
</dbReference>
<evidence type="ECO:0000256" key="2">
    <source>
        <dbReference type="ARBA" id="ARBA00006727"/>
    </source>
</evidence>
<reference evidence="5 6" key="1">
    <citation type="submission" date="2016-04" db="EMBL/GenBank/DDBJ databases">
        <title>A degradative enzymes factory behind the ericoid mycorrhizal symbiosis.</title>
        <authorList>
            <consortium name="DOE Joint Genome Institute"/>
            <person name="Martino E."/>
            <person name="Morin E."/>
            <person name="Grelet G."/>
            <person name="Kuo A."/>
            <person name="Kohler A."/>
            <person name="Daghino S."/>
            <person name="Barry K."/>
            <person name="Choi C."/>
            <person name="Cichocki N."/>
            <person name="Clum A."/>
            <person name="Copeland A."/>
            <person name="Hainaut M."/>
            <person name="Haridas S."/>
            <person name="Labutti K."/>
            <person name="Lindquist E."/>
            <person name="Lipzen A."/>
            <person name="Khouja H.-R."/>
            <person name="Murat C."/>
            <person name="Ohm R."/>
            <person name="Olson A."/>
            <person name="Spatafora J."/>
            <person name="Veneault-Fourrey C."/>
            <person name="Henrissat B."/>
            <person name="Grigoriev I."/>
            <person name="Martin F."/>
            <person name="Perotto S."/>
        </authorList>
    </citation>
    <scope>NUCLEOTIDE SEQUENCE [LARGE SCALE GENOMIC DNA]</scope>
    <source>
        <strain evidence="5 6">F</strain>
    </source>
</reference>
<dbReference type="Pfam" id="PF07690">
    <property type="entry name" value="MFS_1"/>
    <property type="match status" value="1"/>
</dbReference>
<feature type="transmembrane region" description="Helical" evidence="4">
    <location>
        <begin position="199"/>
        <end position="223"/>
    </location>
</feature>
<organism evidence="5 6">
    <name type="scientific">Hyaloscypha variabilis (strain UAMH 11265 / GT02V1 / F)</name>
    <name type="common">Meliniomyces variabilis</name>
    <dbReference type="NCBI Taxonomy" id="1149755"/>
    <lineage>
        <taxon>Eukaryota</taxon>
        <taxon>Fungi</taxon>
        <taxon>Dikarya</taxon>
        <taxon>Ascomycota</taxon>
        <taxon>Pezizomycotina</taxon>
        <taxon>Leotiomycetes</taxon>
        <taxon>Helotiales</taxon>
        <taxon>Hyaloscyphaceae</taxon>
        <taxon>Hyaloscypha</taxon>
        <taxon>Hyaloscypha variabilis</taxon>
    </lineage>
</organism>
<evidence type="ECO:0000313" key="6">
    <source>
        <dbReference type="Proteomes" id="UP000235786"/>
    </source>
</evidence>
<feature type="transmembrane region" description="Helical" evidence="4">
    <location>
        <begin position="307"/>
        <end position="329"/>
    </location>
</feature>
<feature type="transmembrane region" description="Helical" evidence="4">
    <location>
        <begin position="80"/>
        <end position="98"/>
    </location>
</feature>
<dbReference type="EMBL" id="KZ613954">
    <property type="protein sequence ID" value="PMD34335.1"/>
    <property type="molecule type" value="Genomic_DNA"/>
</dbReference>
<dbReference type="GO" id="GO:0022857">
    <property type="term" value="F:transmembrane transporter activity"/>
    <property type="evidence" value="ECO:0007669"/>
    <property type="project" value="InterPro"/>
</dbReference>
<gene>
    <name evidence="5" type="ORF">L207DRAFT_638846</name>
</gene>
<keyword evidence="4" id="KW-0812">Transmembrane</keyword>
<sequence>MPAESSETSLTTPQREEEGTVNGSEKTQISIPPEEGLAGWLSIIGCSCGLFSTFGFLNAVGVFQTFYQANILSEYTPSTISWIFALQLCLMWLPGPLFGRIIDTYGPRPVIIPCSVLCVFSLCMTSLSTKYYQIILAQGLGFGIGACGIFTASFVCAGQWFIRRRGLALGIVTGGSSLGGVIFPIFVNKVTLDIGFYGAVRYTALLIGILLAISCCFITARLPPKPWNSKGKWIDVTLFKDRSFALYTVGSFLVMWGLWAPFDYLPSMAQATSSFSVSMSIYLISIINAGSIPGRVIMAALADKYGYFNMMSIISLSSAIAIFALWIPFDYTPSHAALMVFAAVYGYTSGGFISLLMPCAAKSGSLETLGTRFGTFQLVMAFSCLTGLPIEGAILAEEGAFLGLQLFAACCILTGTVLVAGARVSLGGWSLKKLI</sequence>
<feature type="transmembrane region" description="Helical" evidence="4">
    <location>
        <begin position="244"/>
        <end position="262"/>
    </location>
</feature>
<dbReference type="Proteomes" id="UP000235786">
    <property type="component" value="Unassembled WGS sequence"/>
</dbReference>
<dbReference type="InterPro" id="IPR011701">
    <property type="entry name" value="MFS"/>
</dbReference>
<dbReference type="InterPro" id="IPR050327">
    <property type="entry name" value="Proton-linked_MCT"/>
</dbReference>
<dbReference type="SUPFAM" id="SSF103473">
    <property type="entry name" value="MFS general substrate transporter"/>
    <property type="match status" value="1"/>
</dbReference>
<feature type="region of interest" description="Disordered" evidence="3">
    <location>
        <begin position="1"/>
        <end position="29"/>
    </location>
</feature>
<feature type="transmembrane region" description="Helical" evidence="4">
    <location>
        <begin position="402"/>
        <end position="426"/>
    </location>
</feature>
<dbReference type="InterPro" id="IPR036259">
    <property type="entry name" value="MFS_trans_sf"/>
</dbReference>
<keyword evidence="6" id="KW-1185">Reference proteome</keyword>
<feature type="transmembrane region" description="Helical" evidence="4">
    <location>
        <begin position="335"/>
        <end position="357"/>
    </location>
</feature>
<feature type="compositionally biased region" description="Polar residues" evidence="3">
    <location>
        <begin position="1"/>
        <end position="13"/>
    </location>
</feature>
<feature type="transmembrane region" description="Helical" evidence="4">
    <location>
        <begin position="37"/>
        <end position="60"/>
    </location>
</feature>
<comment type="subcellular location">
    <subcellularLocation>
        <location evidence="1">Membrane</location>
        <topology evidence="1">Multi-pass membrane protein</topology>
    </subcellularLocation>
</comment>